<proteinExistence type="predicted"/>
<dbReference type="PANTHER" id="PTHR42648">
    <property type="entry name" value="TRANSPOSASE, PUTATIVE-RELATED"/>
    <property type="match status" value="1"/>
</dbReference>
<dbReference type="Pfam" id="PF13976">
    <property type="entry name" value="gag_pre-integrs"/>
    <property type="match status" value="1"/>
</dbReference>
<dbReference type="SUPFAM" id="SSF53098">
    <property type="entry name" value="Ribonuclease H-like"/>
    <property type="match status" value="1"/>
</dbReference>
<dbReference type="SUPFAM" id="SSF57756">
    <property type="entry name" value="Retrovirus zinc finger-like domains"/>
    <property type="match status" value="1"/>
</dbReference>
<dbReference type="InterPro" id="IPR013103">
    <property type="entry name" value="RVT_2"/>
</dbReference>
<dbReference type="SMART" id="SM00343">
    <property type="entry name" value="ZnF_C2HC"/>
    <property type="match status" value="1"/>
</dbReference>
<evidence type="ECO:0000259" key="4">
    <source>
        <dbReference type="PROSITE" id="PS50158"/>
    </source>
</evidence>
<keyword evidence="3" id="KW-0862">Zinc</keyword>
<dbReference type="GO" id="GO:0016787">
    <property type="term" value="F:hydrolase activity"/>
    <property type="evidence" value="ECO:0007669"/>
    <property type="project" value="UniProtKB-KW"/>
</dbReference>
<dbReference type="CDD" id="cd09272">
    <property type="entry name" value="RNase_HI_RT_Ty1"/>
    <property type="match status" value="1"/>
</dbReference>
<dbReference type="Gene3D" id="3.30.420.10">
    <property type="entry name" value="Ribonuclease H-like superfamily/Ribonuclease H"/>
    <property type="match status" value="1"/>
</dbReference>
<dbReference type="InterPro" id="IPR036397">
    <property type="entry name" value="RNaseH_sf"/>
</dbReference>
<name>A0A6L2KF02_TANCI</name>
<keyword evidence="1" id="KW-0479">Metal-binding</keyword>
<evidence type="ECO:0000313" key="5">
    <source>
        <dbReference type="EMBL" id="GEU47282.1"/>
    </source>
</evidence>
<dbReference type="InterPro" id="IPR025724">
    <property type="entry name" value="GAG-pre-integrase_dom"/>
</dbReference>
<dbReference type="Pfam" id="PF07727">
    <property type="entry name" value="RVT_2"/>
    <property type="match status" value="1"/>
</dbReference>
<dbReference type="Gene3D" id="4.10.60.10">
    <property type="entry name" value="Zinc finger, CCHC-type"/>
    <property type="match status" value="1"/>
</dbReference>
<dbReference type="SUPFAM" id="SSF56672">
    <property type="entry name" value="DNA/RNA polymerases"/>
    <property type="match status" value="1"/>
</dbReference>
<dbReference type="InterPro" id="IPR043502">
    <property type="entry name" value="DNA/RNA_pol_sf"/>
</dbReference>
<feature type="domain" description="CCHC-type" evidence="4">
    <location>
        <begin position="140"/>
        <end position="154"/>
    </location>
</feature>
<dbReference type="InterPro" id="IPR057670">
    <property type="entry name" value="SH3_retrovirus"/>
</dbReference>
<evidence type="ECO:0000256" key="1">
    <source>
        <dbReference type="ARBA" id="ARBA00022723"/>
    </source>
</evidence>
<keyword evidence="3" id="KW-0863">Zinc-finger</keyword>
<dbReference type="Pfam" id="PF00098">
    <property type="entry name" value="zf-CCHC"/>
    <property type="match status" value="1"/>
</dbReference>
<dbReference type="PANTHER" id="PTHR42648:SF21">
    <property type="entry name" value="CYSTEINE-RICH RLK (RECEPTOR-LIKE PROTEIN KINASE) 8"/>
    <property type="match status" value="1"/>
</dbReference>
<dbReference type="Pfam" id="PF25597">
    <property type="entry name" value="SH3_retrovirus"/>
    <property type="match status" value="1"/>
</dbReference>
<evidence type="ECO:0000256" key="2">
    <source>
        <dbReference type="ARBA" id="ARBA00022801"/>
    </source>
</evidence>
<dbReference type="InterPro" id="IPR036875">
    <property type="entry name" value="Znf_CCHC_sf"/>
</dbReference>
<comment type="caution">
    <text evidence="5">The sequence shown here is derived from an EMBL/GenBank/DDBJ whole genome shotgun (WGS) entry which is preliminary data.</text>
</comment>
<dbReference type="PROSITE" id="PS50158">
    <property type="entry name" value="ZF_CCHC"/>
    <property type="match status" value="1"/>
</dbReference>
<dbReference type="GO" id="GO:0003676">
    <property type="term" value="F:nucleic acid binding"/>
    <property type="evidence" value="ECO:0007669"/>
    <property type="project" value="InterPro"/>
</dbReference>
<sequence>MSTQQDIYATGSENRPLMLNKDNYVPWSSHIIRYARSRPKGKMIVDSIENGPYVRRMIATPGEPDLPFPVPESFHEQTDEELTGNDIKRMDADDQAIQTILLGLPEDIYAAVDSWIANQNGTGNVVATMAKGTGNGNQARCYNCRGLGHIARNCTARLRRRDAAYLQTQLLIVEKEEAWIQFKAEEFDFMAAVDGSAEVHLNDNCYDNEIFNMFTQDKQYTNLLEPIPEPQLVPQNDKHITSVAPSMVQSGGIVETSSAPNKETRAHQETVYRNLVDQVAQTMHMLNPKPDSFYNPNQKIALGYLNPSYLKKAQQKQQSLYNGNPLLEEHDPPVVYDSEETLELAQEKDTTPSVARKFLNEVKSSLVTLQRVVKQTMTLEVHNWSSSAHKEVHIIISHEISPIINQVDARVQNFKIQFLQEAAKFVRDFKSLSKEDDESLDKQKSLELKIETELDHTKEKLELCIIKKEKEYAVLWNNWYTKCEECKYDKILYDKAYNDMQQKIVTPHVNKPKLSVVTPYSKKLHASTPSHSVPQPREFNVVNHRNVIAPGMFKIKPSQTSRCTLLEPEGHSLKATQGMIGSLLHLRVVKSKNVIVEEHRMTLSISKNQKTMSSEYNNIKLAIQNDKSKTVCGSCKQCLVTANHDACLLSSVNALSSRANNLCANVPPSTNQKRHRTQVWKPKQVGSKERLACKPRLPRFSLKWSPSGRSFDLKGKLVVPKETNCPNDDKTCTSNPQEPMRKRFPNSTVFLGRLFKFVCGYGDLKWGNITITRVYFIKGLGHNLFSFGQFCDADLEVAFRRNTCFIRDLDVVDLVKGNHSTNLYTINLYDMASASPICLMARATPSKSWLWHQRLSHLNFDTINDLAKNNLVSGLPKFKYAKEHLCPSCEQGKSKRASHPPKPILNSKQQFHLLHMDLCGPMRVASINEVIKNFLKKIYVRLQAPAIIVRTENGTEFKNHVPKEYFDSVGIIHETSAAKTPQQNEVVKRINHTLVEAAKTMALCYPKNDREDIGKLGAKGDIGFFIGYYANSVAYRVYNRRTKKIMDTMNVSFYELSAMAFEQNSLRPGLQSMTSGQMISELELTYALSTITPQRPSERDLDILFEPLHNEYLGGRPSEAPRTIPAAPVLQNLQAPTASMSFQDSTPIPSNSSNTLVCSHNVDEPSQQYAQQQRNLNPSPTASAADNVLNAVFEGDLFFNPFATPSTESVVSSTQYVDPLNMHTFYQPIMEPKSVKEALTDPAWIESMQEELHQFIRLDVEVIVPSPDGIKPLTLKWLFKNKHDEENTVIRNKTRLVLRGYRQDEGIDFEESFAPVARMEAIRIFLTYDTHKGFTVYQMDVKTAFLHGSLKEDALYGLKQAPRAWYDELSTLLLQIGSSKSTIDPTLFTRRFDDDILVVHVYVADIIFGSTNPRYATLFSDLMKTRFKMSMMREVTFFLGLEVNQSPNGIFINQSNYVNEILKKYGLNTCDIIGTPMDIKDKLDLDQIDFGFELTGFSDADYAGCKNTFKSNSGGVQFLGKKLVSWSSKKQDCTSLSTVKSEYVSLSACCVQVLWMRTQLTDYGYHFDKIPIYYDSKSV</sequence>
<dbReference type="GO" id="GO:0008270">
    <property type="term" value="F:zinc ion binding"/>
    <property type="evidence" value="ECO:0007669"/>
    <property type="project" value="UniProtKB-KW"/>
</dbReference>
<reference evidence="5" key="1">
    <citation type="journal article" date="2019" name="Sci. Rep.">
        <title>Draft genome of Tanacetum cinerariifolium, the natural source of mosquito coil.</title>
        <authorList>
            <person name="Yamashiro T."/>
            <person name="Shiraishi A."/>
            <person name="Satake H."/>
            <person name="Nakayama K."/>
        </authorList>
    </citation>
    <scope>NUCLEOTIDE SEQUENCE</scope>
</reference>
<organism evidence="5">
    <name type="scientific">Tanacetum cinerariifolium</name>
    <name type="common">Dalmatian daisy</name>
    <name type="synonym">Chrysanthemum cinerariifolium</name>
    <dbReference type="NCBI Taxonomy" id="118510"/>
    <lineage>
        <taxon>Eukaryota</taxon>
        <taxon>Viridiplantae</taxon>
        <taxon>Streptophyta</taxon>
        <taxon>Embryophyta</taxon>
        <taxon>Tracheophyta</taxon>
        <taxon>Spermatophyta</taxon>
        <taxon>Magnoliopsida</taxon>
        <taxon>eudicotyledons</taxon>
        <taxon>Gunneridae</taxon>
        <taxon>Pentapetalae</taxon>
        <taxon>asterids</taxon>
        <taxon>campanulids</taxon>
        <taxon>Asterales</taxon>
        <taxon>Asteraceae</taxon>
        <taxon>Asteroideae</taxon>
        <taxon>Anthemideae</taxon>
        <taxon>Anthemidinae</taxon>
        <taxon>Tanacetum</taxon>
    </lineage>
</organism>
<dbReference type="EMBL" id="BKCJ010002248">
    <property type="protein sequence ID" value="GEU47282.1"/>
    <property type="molecule type" value="Genomic_DNA"/>
</dbReference>
<dbReference type="InterPro" id="IPR012337">
    <property type="entry name" value="RNaseH-like_sf"/>
</dbReference>
<gene>
    <name evidence="5" type="ORF">Tci_019260</name>
</gene>
<accession>A0A6L2KF02</accession>
<keyword evidence="2" id="KW-0378">Hydrolase</keyword>
<protein>
    <recommendedName>
        <fullName evidence="4">CCHC-type domain-containing protein</fullName>
    </recommendedName>
</protein>
<evidence type="ECO:0000256" key="3">
    <source>
        <dbReference type="PROSITE-ProRule" id="PRU00047"/>
    </source>
</evidence>
<dbReference type="InterPro" id="IPR039537">
    <property type="entry name" value="Retrotran_Ty1/copia-like"/>
</dbReference>
<dbReference type="InterPro" id="IPR001878">
    <property type="entry name" value="Znf_CCHC"/>
</dbReference>